<evidence type="ECO:0000313" key="3">
    <source>
        <dbReference type="Proteomes" id="UP000799766"/>
    </source>
</evidence>
<keyword evidence="3" id="KW-1185">Reference proteome</keyword>
<dbReference type="InterPro" id="IPR058334">
    <property type="entry name" value="DUF8021"/>
</dbReference>
<proteinExistence type="predicted"/>
<gene>
    <name evidence="2" type="ORF">BDY21DRAFT_42054</name>
</gene>
<dbReference type="Proteomes" id="UP000799766">
    <property type="component" value="Unassembled WGS sequence"/>
</dbReference>
<evidence type="ECO:0000313" key="2">
    <source>
        <dbReference type="EMBL" id="KAF2456733.1"/>
    </source>
</evidence>
<evidence type="ECO:0000259" key="1">
    <source>
        <dbReference type="Pfam" id="PF26061"/>
    </source>
</evidence>
<sequence length="309" mass="34042">MKEYTSLAKHQRHIYHGRPWWWRRWSPVPASAFGLDPSDSTTTDHSELVMLRLFGGYVLGWLALVAPAAAQCSREMLVDTTDAYVAAQETGDVSAMTLADDVAYLENYGDVAIDSGLLAQGLAIDHSRSTHDTTLCATYTELIITDPSHPYVIGTQMQVAEDGSVTQISSIVTDDGDWLFDAEGTLQYASQETWDPIPEDQRDTRETIQAAGDAYLDLFNDKSVEVPWGTPCARLEGGMYTGQGNPDDSCNVGVPDGLDLTNRRYVIDETLGTVDVFLNFGGPSGMPDSHEFRVENGKLRYVHTMTVME</sequence>
<dbReference type="Pfam" id="PF26061">
    <property type="entry name" value="DUF8021"/>
    <property type="match status" value="1"/>
</dbReference>
<organism evidence="2 3">
    <name type="scientific">Lineolata rhizophorae</name>
    <dbReference type="NCBI Taxonomy" id="578093"/>
    <lineage>
        <taxon>Eukaryota</taxon>
        <taxon>Fungi</taxon>
        <taxon>Dikarya</taxon>
        <taxon>Ascomycota</taxon>
        <taxon>Pezizomycotina</taxon>
        <taxon>Dothideomycetes</taxon>
        <taxon>Dothideomycetes incertae sedis</taxon>
        <taxon>Lineolatales</taxon>
        <taxon>Lineolataceae</taxon>
        <taxon>Lineolata</taxon>
    </lineage>
</organism>
<name>A0A6A6NZU4_9PEZI</name>
<protein>
    <recommendedName>
        <fullName evidence="1">DUF8021 domain-containing protein</fullName>
    </recommendedName>
</protein>
<accession>A0A6A6NZU4</accession>
<dbReference type="OrthoDB" id="3504677at2759"/>
<feature type="domain" description="DUF8021" evidence="1">
    <location>
        <begin position="201"/>
        <end position="306"/>
    </location>
</feature>
<reference evidence="2" key="1">
    <citation type="journal article" date="2020" name="Stud. Mycol.">
        <title>101 Dothideomycetes genomes: a test case for predicting lifestyles and emergence of pathogens.</title>
        <authorList>
            <person name="Haridas S."/>
            <person name="Albert R."/>
            <person name="Binder M."/>
            <person name="Bloem J."/>
            <person name="Labutti K."/>
            <person name="Salamov A."/>
            <person name="Andreopoulos B."/>
            <person name="Baker S."/>
            <person name="Barry K."/>
            <person name="Bills G."/>
            <person name="Bluhm B."/>
            <person name="Cannon C."/>
            <person name="Castanera R."/>
            <person name="Culley D."/>
            <person name="Daum C."/>
            <person name="Ezra D."/>
            <person name="Gonzalez J."/>
            <person name="Henrissat B."/>
            <person name="Kuo A."/>
            <person name="Liang C."/>
            <person name="Lipzen A."/>
            <person name="Lutzoni F."/>
            <person name="Magnuson J."/>
            <person name="Mondo S."/>
            <person name="Nolan M."/>
            <person name="Ohm R."/>
            <person name="Pangilinan J."/>
            <person name="Park H.-J."/>
            <person name="Ramirez L."/>
            <person name="Alfaro M."/>
            <person name="Sun H."/>
            <person name="Tritt A."/>
            <person name="Yoshinaga Y."/>
            <person name="Zwiers L.-H."/>
            <person name="Turgeon B."/>
            <person name="Goodwin S."/>
            <person name="Spatafora J."/>
            <person name="Crous P."/>
            <person name="Grigoriev I."/>
        </authorList>
    </citation>
    <scope>NUCLEOTIDE SEQUENCE</scope>
    <source>
        <strain evidence="2">ATCC 16933</strain>
    </source>
</reference>
<dbReference type="EMBL" id="MU001682">
    <property type="protein sequence ID" value="KAF2456733.1"/>
    <property type="molecule type" value="Genomic_DNA"/>
</dbReference>
<dbReference type="AlphaFoldDB" id="A0A6A6NZU4"/>